<evidence type="ECO:0000313" key="2">
    <source>
        <dbReference type="Proteomes" id="UP000185183"/>
    </source>
</evidence>
<protein>
    <submittedName>
        <fullName evidence="1">Uncharacterized protein</fullName>
    </submittedName>
</protein>
<accession>A0A9Q7WH76</accession>
<dbReference type="Proteomes" id="UP000185183">
    <property type="component" value="Unassembled WGS sequence"/>
</dbReference>
<reference evidence="1 2" key="1">
    <citation type="submission" date="2016-11" db="EMBL/GenBank/DDBJ databases">
        <authorList>
            <consortium name="Pathogen Informatics"/>
        </authorList>
    </citation>
    <scope>NUCLEOTIDE SEQUENCE [LARGE SCALE GENOMIC DNA]</scope>
    <source>
        <strain evidence="1 2">968</strain>
    </source>
</reference>
<name>A0A9Q7WH76_9MYCO</name>
<comment type="caution">
    <text evidence="1">The sequence shown here is derived from an EMBL/GenBank/DDBJ whole genome shotgun (WGS) entry which is preliminary data.</text>
</comment>
<gene>
    <name evidence="1" type="ORF">SAMEA2275694_00563</name>
</gene>
<organism evidence="1 2">
    <name type="scientific">Mycobacteroides abscessus subsp. bolletii</name>
    <dbReference type="NCBI Taxonomy" id="319705"/>
    <lineage>
        <taxon>Bacteria</taxon>
        <taxon>Bacillati</taxon>
        <taxon>Actinomycetota</taxon>
        <taxon>Actinomycetes</taxon>
        <taxon>Mycobacteriales</taxon>
        <taxon>Mycobacteriaceae</taxon>
        <taxon>Mycobacteroides</taxon>
        <taxon>Mycobacteroides abscessus</taxon>
    </lineage>
</organism>
<evidence type="ECO:0000313" key="1">
    <source>
        <dbReference type="EMBL" id="SHW87337.1"/>
    </source>
</evidence>
<dbReference type="EMBL" id="FSFA01000001">
    <property type="protein sequence ID" value="SHW87337.1"/>
    <property type="molecule type" value="Genomic_DNA"/>
</dbReference>
<dbReference type="AlphaFoldDB" id="A0A9Q7WH76"/>
<proteinExistence type="predicted"/>
<sequence length="60" mass="6752">MEVLRVRDETVPGSRNSPFWDATDIIETVLAFDGRHGETARLRRMLADIEAGEGHANRES</sequence>